<keyword evidence="7 10" id="KW-0067">ATP-binding</keyword>
<feature type="binding site" evidence="10">
    <location>
        <position position="52"/>
    </location>
    <ligand>
        <name>substrate</name>
    </ligand>
</feature>
<keyword evidence="8" id="KW-0414">Isoprene biosynthesis</keyword>
<proteinExistence type="inferred from homology"/>
<reference evidence="12 13" key="1">
    <citation type="journal article" date="2017" name="Nat. Commun.">
        <title>'ARMAN' archaea depend on association with euryarchaeal host in culture and in situ.</title>
        <authorList>
            <person name="Golyshina O."/>
            <person name="Toshchakov S."/>
            <person name="Makarova K."/>
            <person name="Gavrilov S."/>
            <person name="Korzhenkov A."/>
            <person name="La Cono V."/>
            <person name="Arcadi E."/>
            <person name="Nechitaylo T."/>
            <person name="Ferrer M."/>
            <person name="Kublanov I."/>
            <person name="Wolf Y."/>
            <person name="Yakimov M."/>
            <person name="Golyshin P."/>
            <person name="Slesarev A."/>
            <person name="Kozyavkin S."/>
        </authorList>
    </citation>
    <scope>NUCLEOTIDE SEQUENCE [LARGE SCALE GENOMIC DNA]</scope>
    <source>
        <strain evidence="12 13">Mia14</strain>
    </source>
</reference>
<evidence type="ECO:0000256" key="1">
    <source>
        <dbReference type="ARBA" id="ARBA00010540"/>
    </source>
</evidence>
<dbReference type="InterPro" id="IPR024192">
    <property type="entry name" value="Fosfomycin_R_FomA-type"/>
</dbReference>
<dbReference type="KEGG" id="marh:Mia14_0599"/>
<dbReference type="PANTHER" id="PTHR43654:SF1">
    <property type="entry name" value="ISOPENTENYL PHOSPHATE KINASE"/>
    <property type="match status" value="1"/>
</dbReference>
<dbReference type="InterPro" id="IPR036393">
    <property type="entry name" value="AceGlu_kinase-like_sf"/>
</dbReference>
<comment type="catalytic activity">
    <reaction evidence="9">
        <text>isopentenyl phosphate + ATP = isopentenyl diphosphate + ADP</text>
        <dbReference type="Rhea" id="RHEA:33963"/>
        <dbReference type="ChEBI" id="CHEBI:30616"/>
        <dbReference type="ChEBI" id="CHEBI:65078"/>
        <dbReference type="ChEBI" id="CHEBI:128769"/>
        <dbReference type="ChEBI" id="CHEBI:456216"/>
        <dbReference type="EC" id="2.7.4.26"/>
    </reaction>
</comment>
<evidence type="ECO:0000256" key="2">
    <source>
        <dbReference type="ARBA" id="ARBA00012908"/>
    </source>
</evidence>
<evidence type="ECO:0000256" key="6">
    <source>
        <dbReference type="ARBA" id="ARBA00022777"/>
    </source>
</evidence>
<dbReference type="PIRSF" id="PIRSF016496">
    <property type="entry name" value="Kin_FomA"/>
    <property type="match status" value="1"/>
</dbReference>
<evidence type="ECO:0000256" key="8">
    <source>
        <dbReference type="ARBA" id="ARBA00023229"/>
    </source>
</evidence>
<feature type="binding site" evidence="10">
    <location>
        <position position="156"/>
    </location>
    <ligand>
        <name>substrate</name>
    </ligand>
</feature>
<evidence type="ECO:0000313" key="13">
    <source>
        <dbReference type="Proteomes" id="UP000197679"/>
    </source>
</evidence>
<evidence type="ECO:0000256" key="4">
    <source>
        <dbReference type="ARBA" id="ARBA00022679"/>
    </source>
</evidence>
<dbReference type="GO" id="GO:0016114">
    <property type="term" value="P:terpenoid biosynthetic process"/>
    <property type="evidence" value="ECO:0007669"/>
    <property type="project" value="TreeGrafter"/>
</dbReference>
<dbReference type="PANTHER" id="PTHR43654">
    <property type="entry name" value="GLUTAMATE 5-KINASE"/>
    <property type="match status" value="1"/>
</dbReference>
<feature type="binding site" evidence="10">
    <location>
        <position position="226"/>
    </location>
    <ligand>
        <name>ATP</name>
        <dbReference type="ChEBI" id="CHEBI:30616"/>
    </ligand>
</feature>
<dbReference type="GO" id="GO:0005524">
    <property type="term" value="F:ATP binding"/>
    <property type="evidence" value="ECO:0007669"/>
    <property type="project" value="UniProtKB-KW"/>
</dbReference>
<evidence type="ECO:0000256" key="5">
    <source>
        <dbReference type="ARBA" id="ARBA00022741"/>
    </source>
</evidence>
<evidence type="ECO:0000259" key="11">
    <source>
        <dbReference type="Pfam" id="PF00696"/>
    </source>
</evidence>
<evidence type="ECO:0000313" key="12">
    <source>
        <dbReference type="EMBL" id="ASI13902.1"/>
    </source>
</evidence>
<dbReference type="Gene3D" id="3.40.1160.10">
    <property type="entry name" value="Acetylglutamate kinase-like"/>
    <property type="match status" value="1"/>
</dbReference>
<evidence type="ECO:0000256" key="10">
    <source>
        <dbReference type="PIRSR" id="PIRSR016496-1"/>
    </source>
</evidence>
<keyword evidence="5 10" id="KW-0547">Nucleotide-binding</keyword>
<feature type="binding site" evidence="10">
    <location>
        <position position="177"/>
    </location>
    <ligand>
        <name>ATP</name>
        <dbReference type="ChEBI" id="CHEBI:30616"/>
    </ligand>
</feature>
<feature type="binding site" evidence="10">
    <location>
        <position position="222"/>
    </location>
    <ligand>
        <name>ATP</name>
        <dbReference type="ChEBI" id="CHEBI:30616"/>
    </ligand>
</feature>
<accession>A0A218NN67</accession>
<dbReference type="SUPFAM" id="SSF53633">
    <property type="entry name" value="Carbamate kinase-like"/>
    <property type="match status" value="1"/>
</dbReference>
<dbReference type="NCBIfam" id="NF040647">
    <property type="entry name" value="IPPK_Arch"/>
    <property type="match status" value="1"/>
</dbReference>
<feature type="binding site" evidence="10">
    <location>
        <position position="57"/>
    </location>
    <ligand>
        <name>substrate</name>
    </ligand>
</feature>
<name>A0A218NN67_9ARCH</name>
<evidence type="ECO:0000256" key="9">
    <source>
        <dbReference type="ARBA" id="ARBA00049063"/>
    </source>
</evidence>
<feature type="binding site" evidence="10">
    <location>
        <position position="53"/>
    </location>
    <ligand>
        <name>ATP</name>
        <dbReference type="ChEBI" id="CHEBI:30616"/>
    </ligand>
</feature>
<dbReference type="Proteomes" id="UP000197679">
    <property type="component" value="Chromosome"/>
</dbReference>
<keyword evidence="4" id="KW-0808">Transferase</keyword>
<dbReference type="AlphaFoldDB" id="A0A218NN67"/>
<dbReference type="GO" id="GO:0005829">
    <property type="term" value="C:cytosol"/>
    <property type="evidence" value="ECO:0007669"/>
    <property type="project" value="TreeGrafter"/>
</dbReference>
<dbReference type="EMBL" id="CP019964">
    <property type="protein sequence ID" value="ASI13902.1"/>
    <property type="molecule type" value="Genomic_DNA"/>
</dbReference>
<dbReference type="Pfam" id="PF00696">
    <property type="entry name" value="AA_kinase"/>
    <property type="match status" value="1"/>
</dbReference>
<dbReference type="GO" id="GO:0102043">
    <property type="term" value="F:isopentenyl phosphate kinase activity"/>
    <property type="evidence" value="ECO:0007669"/>
    <property type="project" value="UniProtKB-EC"/>
</dbReference>
<feature type="domain" description="Aspartate/glutamate/uridylate kinase" evidence="11">
    <location>
        <begin position="4"/>
        <end position="236"/>
    </location>
</feature>
<protein>
    <recommendedName>
        <fullName evidence="3">Isopentenyl phosphate kinase</fullName>
        <ecNumber evidence="2">2.7.4.26</ecNumber>
    </recommendedName>
</protein>
<evidence type="ECO:0000256" key="7">
    <source>
        <dbReference type="ARBA" id="ARBA00022840"/>
    </source>
</evidence>
<keyword evidence="13" id="KW-1185">Reference proteome</keyword>
<sequence length="276" mass="29740">MEPLVFLKLGGGTITYDSRESTPRIDVIDRLLSEIKKAKEEHGFDLILGHGSGSYAHVPASKYKVNEGLKYEFSRMGATVTCNTAKALNTVIIEEAIKIGLDTYPFSPSSFAYAGNGRIIKGVTDGIRKSLESGFTPVVYGDVLIDDVKGVTIASTEEVFNFLSTEFGPDKIIIGADVDGVFDSNPTQNANAKKIDRVDNSNIDTILKGASGSNKSFDVTGGMHTKVEMLYNMVKGVNEKFGKPSIGYIGNAAKEGVIGKLLSGKPVNECTEFSYR</sequence>
<dbReference type="InterPro" id="IPR001048">
    <property type="entry name" value="Asp/Glu/Uridylate_kinase"/>
</dbReference>
<organism evidence="12 13">
    <name type="scientific">Candidatus Mancarchaeum acidiphilum</name>
    <dbReference type="NCBI Taxonomy" id="1920749"/>
    <lineage>
        <taxon>Archaea</taxon>
        <taxon>Candidatus Micrarchaeota</taxon>
        <taxon>Candidatus Mancarchaeum</taxon>
    </lineage>
</organism>
<evidence type="ECO:0000256" key="3">
    <source>
        <dbReference type="ARBA" id="ARBA00017267"/>
    </source>
</evidence>
<dbReference type="EC" id="2.7.4.26" evidence="2"/>
<dbReference type="GO" id="GO:0016301">
    <property type="term" value="F:kinase activity"/>
    <property type="evidence" value="ECO:0007669"/>
    <property type="project" value="UniProtKB-KW"/>
</dbReference>
<gene>
    <name evidence="12" type="ORF">Mia14_0599</name>
</gene>
<comment type="similarity">
    <text evidence="1">Belongs to the isopentenyl phosphate kinase family.</text>
</comment>
<keyword evidence="6 12" id="KW-0418">Kinase</keyword>